<evidence type="ECO:0000313" key="2">
    <source>
        <dbReference type="Proteomes" id="UP000241885"/>
    </source>
</evidence>
<name>A0A2R4BNV4_THAAR</name>
<dbReference type="RefSeq" id="WP_107221186.1">
    <property type="nucleotide sequence ID" value="NZ_CP028339.1"/>
</dbReference>
<dbReference type="Proteomes" id="UP000241885">
    <property type="component" value="Chromosome"/>
</dbReference>
<protein>
    <submittedName>
        <fullName evidence="1">Uncharacterized protein</fullName>
    </submittedName>
</protein>
<proteinExistence type="predicted"/>
<evidence type="ECO:0000313" key="1">
    <source>
        <dbReference type="EMBL" id="AVR89027.1"/>
    </source>
</evidence>
<sequence>MNPREMRHKATIAAYGALKAAGGWVCAIEAAELARKMLAERVQLYAWPPSYRPIAFGLRRLVLIGEAQERIVIYRGSARSKEERREYRLSTIAEQAHPCPALFPTVMPVPAGAPRRVVRMED</sequence>
<accession>A0A2R4BNV4</accession>
<reference evidence="1 2" key="1">
    <citation type="submission" date="2018-03" db="EMBL/GenBank/DDBJ databases">
        <title>Complete genome sequence of Thauera aromatica, a model organism for studying aromatic compound degradation under denitrifying conditions.</title>
        <authorList>
            <person name="Lo H.-Y."/>
            <person name="Goris T."/>
            <person name="Boll M."/>
            <person name="Mueller J.A."/>
        </authorList>
    </citation>
    <scope>NUCLEOTIDE SEQUENCE [LARGE SCALE GENOMIC DNA]</scope>
    <source>
        <strain evidence="1 2">K172</strain>
    </source>
</reference>
<dbReference type="OrthoDB" id="10001719at2"/>
<gene>
    <name evidence="1" type="ORF">Tharo_2124</name>
</gene>
<dbReference type="AlphaFoldDB" id="A0A2R4BNV4"/>
<keyword evidence="2" id="KW-1185">Reference proteome</keyword>
<dbReference type="KEGG" id="tak:Tharo_2124"/>
<dbReference type="EMBL" id="CP028339">
    <property type="protein sequence ID" value="AVR89027.1"/>
    <property type="molecule type" value="Genomic_DNA"/>
</dbReference>
<organism evidence="1 2">
    <name type="scientific">Thauera aromatica K172</name>
    <dbReference type="NCBI Taxonomy" id="44139"/>
    <lineage>
        <taxon>Bacteria</taxon>
        <taxon>Pseudomonadati</taxon>
        <taxon>Pseudomonadota</taxon>
        <taxon>Betaproteobacteria</taxon>
        <taxon>Rhodocyclales</taxon>
        <taxon>Zoogloeaceae</taxon>
        <taxon>Thauera</taxon>
    </lineage>
</organism>